<evidence type="ECO:0000313" key="1">
    <source>
        <dbReference type="EMBL" id="SAL99331.1"/>
    </source>
</evidence>
<reference evidence="1" key="1">
    <citation type="submission" date="2016-04" db="EMBL/GenBank/DDBJ databases">
        <authorList>
            <person name="Evans L.H."/>
            <person name="Alamgir A."/>
            <person name="Owens N."/>
            <person name="Weber N.D."/>
            <person name="Virtaneva K."/>
            <person name="Barbian K."/>
            <person name="Babar A."/>
            <person name="Rosenke K."/>
        </authorList>
    </citation>
    <scope>NUCLEOTIDE SEQUENCE [LARGE SCALE GENOMIC DNA]</scope>
    <source>
        <strain evidence="1">CBS 101.48</strain>
    </source>
</reference>
<accession>A0A168MW39</accession>
<dbReference type="EMBL" id="LT552632">
    <property type="protein sequence ID" value="SAL99331.1"/>
    <property type="molecule type" value="Genomic_DNA"/>
</dbReference>
<organism evidence="1">
    <name type="scientific">Absidia glauca</name>
    <name type="common">Pin mould</name>
    <dbReference type="NCBI Taxonomy" id="4829"/>
    <lineage>
        <taxon>Eukaryota</taxon>
        <taxon>Fungi</taxon>
        <taxon>Fungi incertae sedis</taxon>
        <taxon>Mucoromycota</taxon>
        <taxon>Mucoromycotina</taxon>
        <taxon>Mucoromycetes</taxon>
        <taxon>Mucorales</taxon>
        <taxon>Cunninghamellaceae</taxon>
        <taxon>Absidia</taxon>
    </lineage>
</organism>
<keyword evidence="2" id="KW-1185">Reference proteome</keyword>
<name>A0A168MW39_ABSGL</name>
<gene>
    <name evidence="1" type="primary">ABSGL_04935.1 scaffold 6130</name>
</gene>
<dbReference type="InParanoid" id="A0A168MW39"/>
<sequence length="111" mass="12743">MGSSAATAFVKSEWPFAVFQPVGKLRQKKLRIVLRFSFWFRKLFFEKFMVLDGVMSLLDEMSSNLNECKSKSEAHVGDKLMTLLKPLKGWVMACGYSPPWASHYNPVESQF</sequence>
<dbReference type="AlphaFoldDB" id="A0A168MW39"/>
<proteinExistence type="predicted"/>
<protein>
    <submittedName>
        <fullName evidence="1">Uncharacterized protein</fullName>
    </submittedName>
</protein>
<evidence type="ECO:0000313" key="2">
    <source>
        <dbReference type="Proteomes" id="UP000078561"/>
    </source>
</evidence>
<dbReference type="Proteomes" id="UP000078561">
    <property type="component" value="Unassembled WGS sequence"/>
</dbReference>